<dbReference type="Proteomes" id="UP001604336">
    <property type="component" value="Unassembled WGS sequence"/>
</dbReference>
<gene>
    <name evidence="2" type="ORF">Adt_31509</name>
</gene>
<proteinExistence type="predicted"/>
<organism evidence="2 3">
    <name type="scientific">Abeliophyllum distichum</name>
    <dbReference type="NCBI Taxonomy" id="126358"/>
    <lineage>
        <taxon>Eukaryota</taxon>
        <taxon>Viridiplantae</taxon>
        <taxon>Streptophyta</taxon>
        <taxon>Embryophyta</taxon>
        <taxon>Tracheophyta</taxon>
        <taxon>Spermatophyta</taxon>
        <taxon>Magnoliopsida</taxon>
        <taxon>eudicotyledons</taxon>
        <taxon>Gunneridae</taxon>
        <taxon>Pentapetalae</taxon>
        <taxon>asterids</taxon>
        <taxon>lamiids</taxon>
        <taxon>Lamiales</taxon>
        <taxon>Oleaceae</taxon>
        <taxon>Forsythieae</taxon>
        <taxon>Abeliophyllum</taxon>
    </lineage>
</organism>
<comment type="caution">
    <text evidence="2">The sequence shown here is derived from an EMBL/GenBank/DDBJ whole genome shotgun (WGS) entry which is preliminary data.</text>
</comment>
<feature type="compositionally biased region" description="Polar residues" evidence="1">
    <location>
        <begin position="74"/>
        <end position="92"/>
    </location>
</feature>
<dbReference type="EMBL" id="JBFOLK010000009">
    <property type="protein sequence ID" value="KAL2486753.1"/>
    <property type="molecule type" value="Genomic_DNA"/>
</dbReference>
<reference evidence="3" key="1">
    <citation type="submission" date="2024-07" db="EMBL/GenBank/DDBJ databases">
        <title>Two chromosome-level genome assemblies of Korean endemic species Abeliophyllum distichum and Forsythia ovata (Oleaceae).</title>
        <authorList>
            <person name="Jang H."/>
        </authorList>
    </citation>
    <scope>NUCLEOTIDE SEQUENCE [LARGE SCALE GENOMIC DNA]</scope>
</reference>
<accession>A0ABD1REA3</accession>
<name>A0ABD1REA3_9LAMI</name>
<keyword evidence="3" id="KW-1185">Reference proteome</keyword>
<sequence>MSAEDWQKCIDFFTSPTFVDKLVELRETQHTQVTSSGASLDEHTFAKEVLRERRGHVCWVGRVLKGTSPSLDSTAASFAPQGTSHEFSGDSQNNDHRFAMYKAQLRQM</sequence>
<dbReference type="AlphaFoldDB" id="A0ABD1REA3"/>
<evidence type="ECO:0000313" key="3">
    <source>
        <dbReference type="Proteomes" id="UP001604336"/>
    </source>
</evidence>
<protein>
    <submittedName>
        <fullName evidence="2">Uncharacterized protein</fullName>
    </submittedName>
</protein>
<feature type="region of interest" description="Disordered" evidence="1">
    <location>
        <begin position="74"/>
        <end position="93"/>
    </location>
</feature>
<evidence type="ECO:0000313" key="2">
    <source>
        <dbReference type="EMBL" id="KAL2486753.1"/>
    </source>
</evidence>
<evidence type="ECO:0000256" key="1">
    <source>
        <dbReference type="SAM" id="MobiDB-lite"/>
    </source>
</evidence>